<dbReference type="AlphaFoldDB" id="A0A699ZFK2"/>
<dbReference type="GO" id="GO:0000812">
    <property type="term" value="C:Swr1 complex"/>
    <property type="evidence" value="ECO:0007669"/>
    <property type="project" value="TreeGrafter"/>
</dbReference>
<comment type="subcellular location">
    <subcellularLocation>
        <location evidence="1">Nucleus</location>
    </subcellularLocation>
</comment>
<dbReference type="GO" id="GO:0005524">
    <property type="term" value="F:ATP binding"/>
    <property type="evidence" value="ECO:0007669"/>
    <property type="project" value="UniProtKB-KW"/>
</dbReference>
<dbReference type="Proteomes" id="UP000485058">
    <property type="component" value="Unassembled WGS sequence"/>
</dbReference>
<evidence type="ECO:0000313" key="5">
    <source>
        <dbReference type="EMBL" id="GFH14352.1"/>
    </source>
</evidence>
<keyword evidence="6" id="KW-1185">Reference proteome</keyword>
<organism evidence="5 6">
    <name type="scientific">Haematococcus lacustris</name>
    <name type="common">Green alga</name>
    <name type="synonym">Haematococcus pluvialis</name>
    <dbReference type="NCBI Taxonomy" id="44745"/>
    <lineage>
        <taxon>Eukaryota</taxon>
        <taxon>Viridiplantae</taxon>
        <taxon>Chlorophyta</taxon>
        <taxon>core chlorophytes</taxon>
        <taxon>Chlorophyceae</taxon>
        <taxon>CS clade</taxon>
        <taxon>Chlamydomonadales</taxon>
        <taxon>Haematococcaceae</taxon>
        <taxon>Haematococcus</taxon>
    </lineage>
</organism>
<dbReference type="GO" id="GO:0003677">
    <property type="term" value="F:DNA binding"/>
    <property type="evidence" value="ECO:0007669"/>
    <property type="project" value="UniProtKB-KW"/>
</dbReference>
<evidence type="ECO:0000256" key="4">
    <source>
        <dbReference type="ARBA" id="ARBA00022840"/>
    </source>
</evidence>
<dbReference type="PANTHER" id="PTHR45685">
    <property type="entry name" value="HELICASE SRCAP-RELATED"/>
    <property type="match status" value="1"/>
</dbReference>
<dbReference type="GO" id="GO:0042393">
    <property type="term" value="F:histone binding"/>
    <property type="evidence" value="ECO:0007669"/>
    <property type="project" value="TreeGrafter"/>
</dbReference>
<keyword evidence="4" id="KW-0067">ATP-binding</keyword>
<reference evidence="5 6" key="1">
    <citation type="submission" date="2020-02" db="EMBL/GenBank/DDBJ databases">
        <title>Draft genome sequence of Haematococcus lacustris strain NIES-144.</title>
        <authorList>
            <person name="Morimoto D."/>
            <person name="Nakagawa S."/>
            <person name="Yoshida T."/>
            <person name="Sawayama S."/>
        </authorList>
    </citation>
    <scope>NUCLEOTIDE SEQUENCE [LARGE SCALE GENOMIC DNA]</scope>
    <source>
        <strain evidence="5 6">NIES-144</strain>
    </source>
</reference>
<gene>
    <name evidence="5" type="ORF">HaLaN_10389</name>
</gene>
<evidence type="ECO:0000256" key="1">
    <source>
        <dbReference type="ARBA" id="ARBA00004123"/>
    </source>
</evidence>
<dbReference type="EMBL" id="BLLF01000715">
    <property type="protein sequence ID" value="GFH14352.1"/>
    <property type="molecule type" value="Genomic_DNA"/>
</dbReference>
<dbReference type="GO" id="GO:0006338">
    <property type="term" value="P:chromatin remodeling"/>
    <property type="evidence" value="ECO:0007669"/>
    <property type="project" value="TreeGrafter"/>
</dbReference>
<accession>A0A699ZFK2</accession>
<dbReference type="PANTHER" id="PTHR45685:SF1">
    <property type="entry name" value="HELICASE SRCAP"/>
    <property type="match status" value="1"/>
</dbReference>
<dbReference type="GO" id="GO:0004386">
    <property type="term" value="F:helicase activity"/>
    <property type="evidence" value="ECO:0007669"/>
    <property type="project" value="UniProtKB-KW"/>
</dbReference>
<feature type="non-terminal residue" evidence="5">
    <location>
        <position position="1"/>
    </location>
</feature>
<keyword evidence="2" id="KW-0547">Nucleotide-binding</keyword>
<comment type="caution">
    <text evidence="5">The sequence shown here is derived from an EMBL/GenBank/DDBJ whole genome shotgun (WGS) entry which is preliminary data.</text>
</comment>
<dbReference type="InterPro" id="IPR050520">
    <property type="entry name" value="INO80/SWR1_helicase"/>
</dbReference>
<keyword evidence="3" id="KW-0378">Hydrolase</keyword>
<name>A0A699ZFK2_HAELA</name>
<sequence length="220" mass="23402">INATRCNAGGPLFGSDLVQLCSGLAHPCSRALNVSRLRVTDHAWVGPSAATFAFVHGALAGPLPTGMRVPTAAISNGPSAGAVATDDAPESYNPRGLHTCLVRAHLPSLVNEVSCTYAERAEAMGDLLREFMFAIPRVSPSGAARSTRAVVWCSHPDTSIVRKAAADAAVAAQAWYRGNAPLHTAVIRRTLFFPDRRLLQFDCGKLQVRVQDCGNITEKQ</sequence>
<proteinExistence type="predicted"/>
<evidence type="ECO:0000313" key="6">
    <source>
        <dbReference type="Proteomes" id="UP000485058"/>
    </source>
</evidence>
<evidence type="ECO:0000256" key="3">
    <source>
        <dbReference type="ARBA" id="ARBA00022806"/>
    </source>
</evidence>
<dbReference type="GO" id="GO:0016887">
    <property type="term" value="F:ATP hydrolysis activity"/>
    <property type="evidence" value="ECO:0007669"/>
    <property type="project" value="TreeGrafter"/>
</dbReference>
<keyword evidence="3" id="KW-0347">Helicase</keyword>
<protein>
    <submittedName>
        <fullName evidence="5">Uncharacterized protein</fullName>
    </submittedName>
</protein>
<evidence type="ECO:0000256" key="2">
    <source>
        <dbReference type="ARBA" id="ARBA00022741"/>
    </source>
</evidence>